<proteinExistence type="predicted"/>
<evidence type="ECO:0000313" key="2">
    <source>
        <dbReference type="EMBL" id="AXR06677.1"/>
    </source>
</evidence>
<dbReference type="AlphaFoldDB" id="A0A346NMC0"/>
<name>A0A346NMC0_9ALTE</name>
<dbReference type="PROSITE" id="PS50943">
    <property type="entry name" value="HTH_CROC1"/>
    <property type="match status" value="1"/>
</dbReference>
<organism evidence="2 3">
    <name type="scientific">Salinimonas sediminis</name>
    <dbReference type="NCBI Taxonomy" id="2303538"/>
    <lineage>
        <taxon>Bacteria</taxon>
        <taxon>Pseudomonadati</taxon>
        <taxon>Pseudomonadota</taxon>
        <taxon>Gammaproteobacteria</taxon>
        <taxon>Alteromonadales</taxon>
        <taxon>Alteromonadaceae</taxon>
        <taxon>Alteromonas/Salinimonas group</taxon>
        <taxon>Salinimonas</taxon>
    </lineage>
</organism>
<dbReference type="KEGG" id="salm:D0Y50_10010"/>
<dbReference type="CDD" id="cd00093">
    <property type="entry name" value="HTH_XRE"/>
    <property type="match status" value="1"/>
</dbReference>
<reference evidence="2 3" key="1">
    <citation type="submission" date="2018-08" db="EMBL/GenBank/DDBJ databases">
        <title>Salinimonas sediminis sp. nov., a piezophilic bacterium isolated from a deep-sea sediment sample from the New Britain Trench.</title>
        <authorList>
            <person name="Cao J."/>
        </authorList>
    </citation>
    <scope>NUCLEOTIDE SEQUENCE [LARGE SCALE GENOMIC DNA]</scope>
    <source>
        <strain evidence="2 3">N102</strain>
    </source>
</reference>
<dbReference type="Gene3D" id="1.10.260.40">
    <property type="entry name" value="lambda repressor-like DNA-binding domains"/>
    <property type="match status" value="1"/>
</dbReference>
<dbReference type="SMART" id="SM00530">
    <property type="entry name" value="HTH_XRE"/>
    <property type="match status" value="1"/>
</dbReference>
<protein>
    <submittedName>
        <fullName evidence="2">XRE family transcriptional regulator</fullName>
    </submittedName>
</protein>
<dbReference type="SUPFAM" id="SSF47413">
    <property type="entry name" value="lambda repressor-like DNA-binding domains"/>
    <property type="match status" value="1"/>
</dbReference>
<gene>
    <name evidence="2" type="ORF">D0Y50_10010</name>
</gene>
<keyword evidence="3" id="KW-1185">Reference proteome</keyword>
<dbReference type="RefSeq" id="WP_117316776.1">
    <property type="nucleotide sequence ID" value="NZ_CP031769.1"/>
</dbReference>
<sequence>MAKHTYTKDFSIAVMNHAIAAAKREGQTQEDIAKYLHVGVSNVSKYKNGESKLKPDYIDQLIKRYGGPRAEKGEYQVARIVDNVDSYIEGFSSSVEQSYAALLDTIYCSPGAKKQFADMMTEIKVFDAGVFDTDEVKSDIFRDYAESRWTDEADKATDAILDWLTTAIRTQDFKEWMESCLSKVDSGQLSFRHSYWPLPTIKHPELQGRIPERRHLDIMLLGYYLNYANPKFNFSEACTKKPDHKGLHEVVLKGETILNITITSDTIKTDESSLVYIPKVQQLFMRIYKHENRPSTTLYHEPVEDQKSVLSGFELRSVQIRLHLNSDMNYRLCVNEDWGTHVTTSVIKNVKHDSVFGDCKRLSEFFGLNPGYEKDLKQAIAERGGFIPGAIVL</sequence>
<evidence type="ECO:0000313" key="3">
    <source>
        <dbReference type="Proteomes" id="UP000262073"/>
    </source>
</evidence>
<dbReference type="EMBL" id="CP031769">
    <property type="protein sequence ID" value="AXR06677.1"/>
    <property type="molecule type" value="Genomic_DNA"/>
</dbReference>
<dbReference type="InterPro" id="IPR010982">
    <property type="entry name" value="Lambda_DNA-bd_dom_sf"/>
</dbReference>
<dbReference type="InterPro" id="IPR001387">
    <property type="entry name" value="Cro/C1-type_HTH"/>
</dbReference>
<dbReference type="GO" id="GO:0003677">
    <property type="term" value="F:DNA binding"/>
    <property type="evidence" value="ECO:0007669"/>
    <property type="project" value="InterPro"/>
</dbReference>
<evidence type="ECO:0000259" key="1">
    <source>
        <dbReference type="PROSITE" id="PS50943"/>
    </source>
</evidence>
<accession>A0A346NMC0</accession>
<dbReference type="Proteomes" id="UP000262073">
    <property type="component" value="Chromosome"/>
</dbReference>
<dbReference type="Pfam" id="PF01381">
    <property type="entry name" value="HTH_3"/>
    <property type="match status" value="1"/>
</dbReference>
<feature type="domain" description="HTH cro/C1-type" evidence="1">
    <location>
        <begin position="28"/>
        <end position="72"/>
    </location>
</feature>